<accession>A0A4S2FXM1</accession>
<dbReference type="SUPFAM" id="SSF55729">
    <property type="entry name" value="Acyl-CoA N-acyltransferases (Nat)"/>
    <property type="match status" value="1"/>
</dbReference>
<organism evidence="2 3">
    <name type="scientific">Muribaculum intestinale</name>
    <dbReference type="NCBI Taxonomy" id="1796646"/>
    <lineage>
        <taxon>Bacteria</taxon>
        <taxon>Pseudomonadati</taxon>
        <taxon>Bacteroidota</taxon>
        <taxon>Bacteroidia</taxon>
        <taxon>Bacteroidales</taxon>
        <taxon>Muribaculaceae</taxon>
        <taxon>Muribaculum</taxon>
    </lineage>
</organism>
<dbReference type="InterPro" id="IPR000182">
    <property type="entry name" value="GNAT_dom"/>
</dbReference>
<dbReference type="AlphaFoldDB" id="A0A4S2FXM1"/>
<dbReference type="Pfam" id="PF13508">
    <property type="entry name" value="Acetyltransf_7"/>
    <property type="match status" value="1"/>
</dbReference>
<dbReference type="RefSeq" id="WP_135993180.1">
    <property type="nucleotide sequence ID" value="NZ_SRYD01000024.1"/>
</dbReference>
<dbReference type="Proteomes" id="UP000306630">
    <property type="component" value="Unassembled WGS sequence"/>
</dbReference>
<feature type="domain" description="N-acetyltransferase" evidence="1">
    <location>
        <begin position="1"/>
        <end position="117"/>
    </location>
</feature>
<evidence type="ECO:0000259" key="1">
    <source>
        <dbReference type="PROSITE" id="PS51186"/>
    </source>
</evidence>
<sequence length="121" mass="14173">MIIQEQKWANHTRILIVDEYASVQLEIFDKPQFGSLNITAFIYNLWTDPDHRRKGYAKRMLAAAEREAASHGQSSVFLDWNLKDTPQAIREWYMRNGYAEVGFNSTGDYSRLKKELNTTKR</sequence>
<dbReference type="Gene3D" id="3.40.630.30">
    <property type="match status" value="1"/>
</dbReference>
<proteinExistence type="predicted"/>
<keyword evidence="2" id="KW-0808">Transferase</keyword>
<evidence type="ECO:0000313" key="2">
    <source>
        <dbReference type="EMBL" id="TGY74191.1"/>
    </source>
</evidence>
<dbReference type="CDD" id="cd04301">
    <property type="entry name" value="NAT_SF"/>
    <property type="match status" value="1"/>
</dbReference>
<dbReference type="InterPro" id="IPR016181">
    <property type="entry name" value="Acyl_CoA_acyltransferase"/>
</dbReference>
<comment type="caution">
    <text evidence="2">The sequence shown here is derived from an EMBL/GenBank/DDBJ whole genome shotgun (WGS) entry which is preliminary data.</text>
</comment>
<protein>
    <submittedName>
        <fullName evidence="2">N-acetyltransferase</fullName>
    </submittedName>
</protein>
<name>A0A4S2FXM1_9BACT</name>
<evidence type="ECO:0000313" key="3">
    <source>
        <dbReference type="Proteomes" id="UP000306630"/>
    </source>
</evidence>
<dbReference type="PROSITE" id="PS51186">
    <property type="entry name" value="GNAT"/>
    <property type="match status" value="1"/>
</dbReference>
<dbReference type="EMBL" id="SRYD01000024">
    <property type="protein sequence ID" value="TGY74191.1"/>
    <property type="molecule type" value="Genomic_DNA"/>
</dbReference>
<gene>
    <name evidence="2" type="ORF">E5333_07130</name>
</gene>
<dbReference type="GO" id="GO:0016747">
    <property type="term" value="F:acyltransferase activity, transferring groups other than amino-acyl groups"/>
    <property type="evidence" value="ECO:0007669"/>
    <property type="project" value="InterPro"/>
</dbReference>
<reference evidence="2 3" key="1">
    <citation type="submission" date="2019-04" db="EMBL/GenBank/DDBJ databases">
        <title>Microbes associate with the intestines of laboratory mice.</title>
        <authorList>
            <person name="Navarre W."/>
            <person name="Wong E."/>
            <person name="Huang K."/>
            <person name="Tropini C."/>
            <person name="Ng K."/>
            <person name="Yu B."/>
        </authorList>
    </citation>
    <scope>NUCLEOTIDE SEQUENCE [LARGE SCALE GENOMIC DNA]</scope>
    <source>
        <strain evidence="2 3">NM06_A21</strain>
    </source>
</reference>